<dbReference type="Pfam" id="PF26619">
    <property type="entry name" value="CcmS"/>
    <property type="match status" value="1"/>
</dbReference>
<keyword evidence="3" id="KW-1185">Reference proteome</keyword>
<evidence type="ECO:0000313" key="2">
    <source>
        <dbReference type="EMBL" id="MEA5522598.1"/>
    </source>
</evidence>
<organism evidence="2 3">
    <name type="scientific">Limnoraphis robusta CCNP1315</name>
    <dbReference type="NCBI Taxonomy" id="3110306"/>
    <lineage>
        <taxon>Bacteria</taxon>
        <taxon>Bacillati</taxon>
        <taxon>Cyanobacteriota</taxon>
        <taxon>Cyanophyceae</taxon>
        <taxon>Oscillatoriophycideae</taxon>
        <taxon>Oscillatoriales</taxon>
        <taxon>Sirenicapillariaceae</taxon>
        <taxon>Limnoraphis</taxon>
    </lineage>
</organism>
<evidence type="ECO:0000313" key="3">
    <source>
        <dbReference type="Proteomes" id="UP001301728"/>
    </source>
</evidence>
<gene>
    <name evidence="2" type="ORF">VB854_27075</name>
</gene>
<feature type="domain" description="Chaperone protein CcmS" evidence="1">
    <location>
        <begin position="4"/>
        <end position="141"/>
    </location>
</feature>
<reference evidence="2 3" key="1">
    <citation type="submission" date="2023-12" db="EMBL/GenBank/DDBJ databases">
        <title>Baltic Sea Cyanobacteria.</title>
        <authorList>
            <person name="Delbaje E."/>
            <person name="Fewer D.P."/>
            <person name="Shishido T.K."/>
        </authorList>
    </citation>
    <scope>NUCLEOTIDE SEQUENCE [LARGE SCALE GENOMIC DNA]</scope>
    <source>
        <strain evidence="2 3">CCNP 1315</strain>
    </source>
</reference>
<name>A0ABU5U933_9CYAN</name>
<accession>A0ABU5U933</accession>
<dbReference type="Proteomes" id="UP001301728">
    <property type="component" value="Unassembled WGS sequence"/>
</dbReference>
<dbReference type="RefSeq" id="WP_323220871.1">
    <property type="nucleotide sequence ID" value="NZ_JAYGHT010000191.1"/>
</dbReference>
<dbReference type="EMBL" id="JAYGHT010000191">
    <property type="protein sequence ID" value="MEA5522598.1"/>
    <property type="molecule type" value="Genomic_DNA"/>
</dbReference>
<dbReference type="InterPro" id="IPR058587">
    <property type="entry name" value="CcmS"/>
</dbReference>
<sequence>MTILGSTQPEPDEKSWQYQLDRFVDNNQQELAALAWGFYQEQTEHDNTLGIDIIPTPHFISCSREALEKLNNSVNNKLQEILGLIDGYQPEQEVLMIGFANNGVKLIYFEPELNPPECFEKSGQNIASLLEKLEAKMLAQIQV</sequence>
<protein>
    <recommendedName>
        <fullName evidence="1">Chaperone protein CcmS domain-containing protein</fullName>
    </recommendedName>
</protein>
<proteinExistence type="predicted"/>
<evidence type="ECO:0000259" key="1">
    <source>
        <dbReference type="Pfam" id="PF26619"/>
    </source>
</evidence>
<comment type="caution">
    <text evidence="2">The sequence shown here is derived from an EMBL/GenBank/DDBJ whole genome shotgun (WGS) entry which is preliminary data.</text>
</comment>